<dbReference type="Pfam" id="PF21082">
    <property type="entry name" value="MS_channel_3rd"/>
    <property type="match status" value="1"/>
</dbReference>
<gene>
    <name evidence="11" type="ORF">J2W39_005728</name>
</gene>
<evidence type="ECO:0000259" key="8">
    <source>
        <dbReference type="Pfam" id="PF00924"/>
    </source>
</evidence>
<dbReference type="Gene3D" id="2.30.30.60">
    <property type="match status" value="1"/>
</dbReference>
<feature type="domain" description="Mechanosensitive ion channel MscS C-terminal" evidence="9">
    <location>
        <begin position="259"/>
        <end position="343"/>
    </location>
</feature>
<keyword evidence="3" id="KW-1003">Cell membrane</keyword>
<dbReference type="GO" id="GO:0008381">
    <property type="term" value="F:mechanosensitive monoatomic ion channel activity"/>
    <property type="evidence" value="ECO:0007669"/>
    <property type="project" value="UniProtKB-ARBA"/>
</dbReference>
<dbReference type="InterPro" id="IPR011066">
    <property type="entry name" value="MscS_channel_C_sf"/>
</dbReference>
<name>A0AAW8EMQ1_VARPD</name>
<keyword evidence="4 7" id="KW-0812">Transmembrane</keyword>
<keyword evidence="6 7" id="KW-0472">Membrane</keyword>
<comment type="subcellular location">
    <subcellularLocation>
        <location evidence="1">Cell membrane</location>
        <topology evidence="1">Multi-pass membrane protein</topology>
    </subcellularLocation>
</comment>
<feature type="transmembrane region" description="Helical" evidence="7">
    <location>
        <begin position="97"/>
        <end position="119"/>
    </location>
</feature>
<keyword evidence="5 7" id="KW-1133">Transmembrane helix</keyword>
<dbReference type="SUPFAM" id="SSF82861">
    <property type="entry name" value="Mechanosensitive channel protein MscS (YggB), transmembrane region"/>
    <property type="match status" value="1"/>
</dbReference>
<dbReference type="InterPro" id="IPR011014">
    <property type="entry name" value="MscS_channel_TM-2"/>
</dbReference>
<evidence type="ECO:0000256" key="7">
    <source>
        <dbReference type="SAM" id="Phobius"/>
    </source>
</evidence>
<dbReference type="Pfam" id="PF00924">
    <property type="entry name" value="MS_channel_2nd"/>
    <property type="match status" value="1"/>
</dbReference>
<evidence type="ECO:0000256" key="2">
    <source>
        <dbReference type="ARBA" id="ARBA00008017"/>
    </source>
</evidence>
<dbReference type="InterPro" id="IPR049278">
    <property type="entry name" value="MS_channel_C"/>
</dbReference>
<evidence type="ECO:0000259" key="9">
    <source>
        <dbReference type="Pfam" id="PF21082"/>
    </source>
</evidence>
<dbReference type="InterPro" id="IPR010920">
    <property type="entry name" value="LSM_dom_sf"/>
</dbReference>
<dbReference type="PANTHER" id="PTHR30566">
    <property type="entry name" value="YNAI-RELATED MECHANOSENSITIVE ION CHANNEL"/>
    <property type="match status" value="1"/>
</dbReference>
<accession>A0AAW8EMQ1</accession>
<dbReference type="Proteomes" id="UP001224845">
    <property type="component" value="Unassembled WGS sequence"/>
</dbReference>
<dbReference type="Gene3D" id="1.10.287.1260">
    <property type="match status" value="1"/>
</dbReference>
<comment type="similarity">
    <text evidence="2">Belongs to the MscS (TC 1.A.23) family.</text>
</comment>
<feature type="domain" description="Mechanosensitive ion channel MscS" evidence="8">
    <location>
        <begin position="185"/>
        <end position="252"/>
    </location>
</feature>
<dbReference type="PANTHER" id="PTHR30566:SF25">
    <property type="entry name" value="INNER MEMBRANE PROTEIN"/>
    <property type="match status" value="1"/>
</dbReference>
<feature type="domain" description="Mechanosensitive ion channel transmembrane helices 2/3" evidence="10">
    <location>
        <begin position="148"/>
        <end position="184"/>
    </location>
</feature>
<dbReference type="Gene3D" id="3.30.70.100">
    <property type="match status" value="1"/>
</dbReference>
<dbReference type="SUPFAM" id="SSF50182">
    <property type="entry name" value="Sm-like ribonucleoproteins"/>
    <property type="match status" value="1"/>
</dbReference>
<dbReference type="AlphaFoldDB" id="A0AAW8EMQ1"/>
<dbReference type="InterPro" id="IPR006685">
    <property type="entry name" value="MscS_channel_2nd"/>
</dbReference>
<evidence type="ECO:0000256" key="5">
    <source>
        <dbReference type="ARBA" id="ARBA00022989"/>
    </source>
</evidence>
<sequence length="371" mass="40688">MNEALGALADATLLGLPVPDLALAVAAALAAYLAMRLVLRYMIGRMRGIAQHTSNRVDDTVVEVLAGTNRAFLVLAALLVGVGMLELPERWNQRVGQLWFIAIALQAGLWFTRAIGFGLRRYEQRHSSASMTQVSASATLMSWSMRTVLWAVILLAVLSNLGVNITAFVASLGVGGIAIALAMQNILGDLFASLSIAVDKPFEVGDAIGVGGLSGTVQHVGLKTTRLRSLSGEQIVIGNTDLLKQTVKNYRRMDERRIAFKFGVSYRSTPEQLEAIPGIVKRLIESRPSLRLDRVHFQAFGESSLDFEVVYFVTTPDYGLYMDEQQRLNLQMMREFARLGVEFAIPARSLHVLSPEGRRAVAKELATQEEE</sequence>
<dbReference type="RefSeq" id="WP_307596502.1">
    <property type="nucleotide sequence ID" value="NZ_CAXUQE020000001.1"/>
</dbReference>
<organism evidence="11 12">
    <name type="scientific">Variovorax paradoxus</name>
    <dbReference type="NCBI Taxonomy" id="34073"/>
    <lineage>
        <taxon>Bacteria</taxon>
        <taxon>Pseudomonadati</taxon>
        <taxon>Pseudomonadota</taxon>
        <taxon>Betaproteobacteria</taxon>
        <taxon>Burkholderiales</taxon>
        <taxon>Comamonadaceae</taxon>
        <taxon>Variovorax</taxon>
    </lineage>
</organism>
<evidence type="ECO:0000313" key="12">
    <source>
        <dbReference type="Proteomes" id="UP001224845"/>
    </source>
</evidence>
<dbReference type="InterPro" id="IPR049142">
    <property type="entry name" value="MS_channel_1st"/>
</dbReference>
<dbReference type="InterPro" id="IPR023408">
    <property type="entry name" value="MscS_beta-dom_sf"/>
</dbReference>
<reference evidence="11" key="1">
    <citation type="submission" date="2023-07" db="EMBL/GenBank/DDBJ databases">
        <title>Sorghum-associated microbial communities from plants grown in Nebraska, USA.</title>
        <authorList>
            <person name="Schachtman D."/>
        </authorList>
    </citation>
    <scope>NUCLEOTIDE SEQUENCE</scope>
    <source>
        <strain evidence="11">DS3315</strain>
    </source>
</reference>
<comment type="caution">
    <text evidence="11">The sequence shown here is derived from an EMBL/GenBank/DDBJ whole genome shotgun (WGS) entry which is preliminary data.</text>
</comment>
<evidence type="ECO:0000313" key="11">
    <source>
        <dbReference type="EMBL" id="MDP9974461.1"/>
    </source>
</evidence>
<feature type="transmembrane region" description="Helical" evidence="7">
    <location>
        <begin position="60"/>
        <end position="85"/>
    </location>
</feature>
<dbReference type="Pfam" id="PF21088">
    <property type="entry name" value="MS_channel_1st"/>
    <property type="match status" value="1"/>
</dbReference>
<evidence type="ECO:0000259" key="10">
    <source>
        <dbReference type="Pfam" id="PF21088"/>
    </source>
</evidence>
<protein>
    <submittedName>
        <fullName evidence="11">Small-conductance mechanosensitive channel</fullName>
    </submittedName>
</protein>
<proteinExistence type="inferred from homology"/>
<evidence type="ECO:0000256" key="6">
    <source>
        <dbReference type="ARBA" id="ARBA00023136"/>
    </source>
</evidence>
<evidence type="ECO:0000256" key="1">
    <source>
        <dbReference type="ARBA" id="ARBA00004651"/>
    </source>
</evidence>
<evidence type="ECO:0000256" key="4">
    <source>
        <dbReference type="ARBA" id="ARBA00022692"/>
    </source>
</evidence>
<feature type="transmembrane region" description="Helical" evidence="7">
    <location>
        <begin position="21"/>
        <end position="39"/>
    </location>
</feature>
<feature type="transmembrane region" description="Helical" evidence="7">
    <location>
        <begin position="140"/>
        <end position="159"/>
    </location>
</feature>
<dbReference type="GO" id="GO:0005886">
    <property type="term" value="C:plasma membrane"/>
    <property type="evidence" value="ECO:0007669"/>
    <property type="project" value="UniProtKB-SubCell"/>
</dbReference>
<dbReference type="SUPFAM" id="SSF82689">
    <property type="entry name" value="Mechanosensitive channel protein MscS (YggB), C-terminal domain"/>
    <property type="match status" value="1"/>
</dbReference>
<evidence type="ECO:0000256" key="3">
    <source>
        <dbReference type="ARBA" id="ARBA00022475"/>
    </source>
</evidence>
<dbReference type="EMBL" id="JAUSRV010000017">
    <property type="protein sequence ID" value="MDP9974461.1"/>
    <property type="molecule type" value="Genomic_DNA"/>
</dbReference>